<organism evidence="4 5">
    <name type="scientific">Litorilituus lipolyticus</name>
    <dbReference type="NCBI Taxonomy" id="2491017"/>
    <lineage>
        <taxon>Bacteria</taxon>
        <taxon>Pseudomonadati</taxon>
        <taxon>Pseudomonadota</taxon>
        <taxon>Gammaproteobacteria</taxon>
        <taxon>Alteromonadales</taxon>
        <taxon>Colwelliaceae</taxon>
        <taxon>Litorilituus</taxon>
    </lineage>
</organism>
<protein>
    <submittedName>
        <fullName evidence="4">StlD/DarB family beta-ketosynthase</fullName>
    </submittedName>
</protein>
<keyword evidence="1" id="KW-0808">Transferase</keyword>
<dbReference type="OrthoDB" id="2514738at2"/>
<dbReference type="SUPFAM" id="SSF53901">
    <property type="entry name" value="Thiolase-like"/>
    <property type="match status" value="1"/>
</dbReference>
<dbReference type="PANTHER" id="PTHR34069">
    <property type="entry name" value="3-OXOACYL-[ACYL-CARRIER-PROTEIN] SYNTHASE 3"/>
    <property type="match status" value="1"/>
</dbReference>
<accession>A0A502KVD5</accession>
<evidence type="ECO:0000259" key="3">
    <source>
        <dbReference type="Pfam" id="PF08541"/>
    </source>
</evidence>
<comment type="caution">
    <text evidence="4">The sequence shown here is derived from an EMBL/GenBank/DDBJ whole genome shotgun (WGS) entry which is preliminary data.</text>
</comment>
<evidence type="ECO:0000256" key="1">
    <source>
        <dbReference type="ARBA" id="ARBA00022679"/>
    </source>
</evidence>
<name>A0A502KVD5_9GAMM</name>
<dbReference type="RefSeq" id="WP_140605747.1">
    <property type="nucleotide sequence ID" value="NZ_SAWY01000041.1"/>
</dbReference>
<gene>
    <name evidence="4" type="ORF">EPA86_17900</name>
</gene>
<dbReference type="Pfam" id="PF08541">
    <property type="entry name" value="ACP_syn_III_C"/>
    <property type="match status" value="1"/>
</dbReference>
<evidence type="ECO:0000313" key="4">
    <source>
        <dbReference type="EMBL" id="TPH12217.1"/>
    </source>
</evidence>
<dbReference type="CDD" id="cd00827">
    <property type="entry name" value="init_cond_enzymes"/>
    <property type="match status" value="1"/>
</dbReference>
<feature type="domain" description="Beta-ketoacyl-[acyl-carrier-protein] synthase III C-terminal" evidence="3">
    <location>
        <begin position="291"/>
        <end position="368"/>
    </location>
</feature>
<dbReference type="PANTHER" id="PTHR34069:SF3">
    <property type="entry name" value="ACYL-COA:ACYL-COA ALKYLTRANSFERASE"/>
    <property type="match status" value="1"/>
</dbReference>
<evidence type="ECO:0000313" key="5">
    <source>
        <dbReference type="Proteomes" id="UP000315303"/>
    </source>
</evidence>
<reference evidence="4 5" key="1">
    <citation type="submission" date="2019-01" db="EMBL/GenBank/DDBJ databases">
        <title>Litorilituus lipolytica sp. nov., isolated from intertidal sand of the Yellow Sea in China.</title>
        <authorList>
            <person name="Liu A."/>
        </authorList>
    </citation>
    <scope>NUCLEOTIDE SEQUENCE [LARGE SCALE GENOMIC DNA]</scope>
    <source>
        <strain evidence="4 5">RZ04</strain>
    </source>
</reference>
<dbReference type="GO" id="GO:0044550">
    <property type="term" value="P:secondary metabolite biosynthetic process"/>
    <property type="evidence" value="ECO:0007669"/>
    <property type="project" value="TreeGrafter"/>
</dbReference>
<keyword evidence="5" id="KW-1185">Reference proteome</keyword>
<dbReference type="NCBIfam" id="NF005293">
    <property type="entry name" value="PRK06816.1"/>
    <property type="match status" value="1"/>
</dbReference>
<dbReference type="GO" id="GO:0016746">
    <property type="term" value="F:acyltransferase activity"/>
    <property type="evidence" value="ECO:0007669"/>
    <property type="project" value="UniProtKB-KW"/>
</dbReference>
<keyword evidence="2" id="KW-0012">Acyltransferase</keyword>
<dbReference type="EMBL" id="SAWY01000041">
    <property type="protein sequence ID" value="TPH12217.1"/>
    <property type="molecule type" value="Genomic_DNA"/>
</dbReference>
<sequence>METQEKANSVYINRLSAVMPNEPVSNAEMENVLGQVGGQRSRAKSIILRSNQIKSRHYGIDPETGEYNYTNASLAAEAVEKLIPQISELASVDTLVASTSIPDQTLPNHGVMVHGELKNPPLEVVSTSGVCLCGITALKYAYMAIKSGESQKSVVVASELASNVMHASNFNAECEHKVAQLESKPEIAFEKDFLRWMLSDGAGAALLSNEPSPEGLSLRVDWIDVLSFANELEACMYAGCEKQDGEIVGNARFSSNERAEQSIASVKQDVKLLNENIIKTTVERTLANSVKKRGLNADDYDYFVPHYSSGYFREKVFEGLQNINFEIPYDKWFTNLTTKGNTGSASIFIMLEELFNKGNLTKGEKLLCYIPESGRFSSAFMQLTVV</sequence>
<dbReference type="Proteomes" id="UP000315303">
    <property type="component" value="Unassembled WGS sequence"/>
</dbReference>
<dbReference type="Gene3D" id="3.40.47.10">
    <property type="match status" value="2"/>
</dbReference>
<evidence type="ECO:0000256" key="2">
    <source>
        <dbReference type="ARBA" id="ARBA00023315"/>
    </source>
</evidence>
<dbReference type="InterPro" id="IPR013747">
    <property type="entry name" value="ACP_syn_III_C"/>
</dbReference>
<dbReference type="AlphaFoldDB" id="A0A502KVD5"/>
<proteinExistence type="predicted"/>
<dbReference type="InterPro" id="IPR016039">
    <property type="entry name" value="Thiolase-like"/>
</dbReference>